<keyword evidence="1" id="KW-0808">Transferase</keyword>
<dbReference type="Pfam" id="PF08843">
    <property type="entry name" value="AbiEii"/>
    <property type="match status" value="1"/>
</dbReference>
<proteinExistence type="predicted"/>
<protein>
    <submittedName>
        <fullName evidence="1">Nucleotidyl transferase AbiEii/AbiGii toxin family protein</fullName>
    </submittedName>
</protein>
<comment type="caution">
    <text evidence="1">The sequence shown here is derived from an EMBL/GenBank/DDBJ whole genome shotgun (WGS) entry which is preliminary data.</text>
</comment>
<sequence>MRTKNAMQLKAIIGNRAKESGVPPQLVMQNYLLERLLERISLSLWRNKVVVKGGMLISSLVGVDRRSTKDLDATVRGFPLTHESAERAFREIAAVEADDDFSFEFVRTEDIREADDYPGIRVHLLASYDKMRSPVTVDVTTGDKITPDAVEYSYPLMFDNRSLSLMAYPLPTTLAEKLETVVSRGIANTRPRDYYDLRTLWLTRKAEVELGVLRDALAATSEKRGSFGGMGRYREVMAEVTSDAVMQDRWTAYAHRYPYVGSMTLAEACETVVAIMEDISW</sequence>
<dbReference type="AlphaFoldDB" id="A0A4S4FYZ3"/>
<gene>
    <name evidence="1" type="ORF">E5986_10180</name>
</gene>
<dbReference type="RefSeq" id="WP_136435656.1">
    <property type="nucleotide sequence ID" value="NZ_CAOKMQ010000009.1"/>
</dbReference>
<dbReference type="InterPro" id="IPR014942">
    <property type="entry name" value="AbiEii"/>
</dbReference>
<dbReference type="GO" id="GO:0016740">
    <property type="term" value="F:transferase activity"/>
    <property type="evidence" value="ECO:0007669"/>
    <property type="project" value="UniProtKB-KW"/>
</dbReference>
<accession>A0A4S4FYZ3</accession>
<organism evidence="1 2">
    <name type="scientific">Adlercreutzia caecimuris</name>
    <dbReference type="NCBI Taxonomy" id="671266"/>
    <lineage>
        <taxon>Bacteria</taxon>
        <taxon>Bacillati</taxon>
        <taxon>Actinomycetota</taxon>
        <taxon>Coriobacteriia</taxon>
        <taxon>Eggerthellales</taxon>
        <taxon>Eggerthellaceae</taxon>
        <taxon>Adlercreutzia</taxon>
    </lineage>
</organism>
<name>A0A4S4FYZ3_9ACTN</name>
<dbReference type="Proteomes" id="UP000308978">
    <property type="component" value="Unassembled WGS sequence"/>
</dbReference>
<evidence type="ECO:0000313" key="1">
    <source>
        <dbReference type="EMBL" id="THG36320.1"/>
    </source>
</evidence>
<evidence type="ECO:0000313" key="2">
    <source>
        <dbReference type="Proteomes" id="UP000308978"/>
    </source>
</evidence>
<dbReference type="EMBL" id="SSTJ01000017">
    <property type="protein sequence ID" value="THG36320.1"/>
    <property type="molecule type" value="Genomic_DNA"/>
</dbReference>
<reference evidence="1 2" key="1">
    <citation type="submission" date="2019-04" db="EMBL/GenBank/DDBJ databases">
        <title>Microbes associate with the intestines of laboratory mice.</title>
        <authorList>
            <person name="Navarre W."/>
            <person name="Wong E."/>
            <person name="Huang K.C."/>
            <person name="Tropini C."/>
            <person name="Ng K."/>
            <person name="Yu B."/>
        </authorList>
    </citation>
    <scope>NUCLEOTIDE SEQUENCE [LARGE SCALE GENOMIC DNA]</scope>
    <source>
        <strain evidence="1 2">NM80_B27</strain>
    </source>
</reference>